<keyword evidence="2" id="KW-1185">Reference proteome</keyword>
<gene>
    <name evidence="1" type="ORF">HN018_17115</name>
</gene>
<organism evidence="1 2">
    <name type="scientific">Lichenicola cladoniae</name>
    <dbReference type="NCBI Taxonomy" id="1484109"/>
    <lineage>
        <taxon>Bacteria</taxon>
        <taxon>Pseudomonadati</taxon>
        <taxon>Pseudomonadota</taxon>
        <taxon>Alphaproteobacteria</taxon>
        <taxon>Acetobacterales</taxon>
        <taxon>Acetobacteraceae</taxon>
        <taxon>Lichenicola</taxon>
    </lineage>
</organism>
<sequence length="104" mass="11531">MALLTTERDGKPRSAGLDDDAAEASFVRTTFHAIDNAIMARVIQACFHITGKITAENGLIEKFEKFTLGRRCALFTTGTDVPTVSRIRLYGDTKDWTMPEHNLA</sequence>
<protein>
    <submittedName>
        <fullName evidence="1">Uncharacterized protein</fullName>
    </submittedName>
</protein>
<evidence type="ECO:0000313" key="2">
    <source>
        <dbReference type="Proteomes" id="UP000500767"/>
    </source>
</evidence>
<reference evidence="1 2" key="1">
    <citation type="journal article" date="2014" name="World J. Microbiol. Biotechnol.">
        <title>Biodiversity and physiological characteristics of Antarctic and Arctic lichens-associated bacteria.</title>
        <authorList>
            <person name="Lee Y.M."/>
            <person name="Kim E.H."/>
            <person name="Lee H.K."/>
            <person name="Hong S.G."/>
        </authorList>
    </citation>
    <scope>NUCLEOTIDE SEQUENCE [LARGE SCALE GENOMIC DNA]</scope>
    <source>
        <strain evidence="1 2">PAMC 26569</strain>
    </source>
</reference>
<accession>A0A6M8HTC1</accession>
<dbReference type="RefSeq" id="WP_171832946.1">
    <property type="nucleotide sequence ID" value="NZ_CP053708.1"/>
</dbReference>
<proteinExistence type="predicted"/>
<dbReference type="EMBL" id="CP053708">
    <property type="protein sequence ID" value="QKE91526.1"/>
    <property type="molecule type" value="Genomic_DNA"/>
</dbReference>
<name>A0A6M8HTC1_9PROT</name>
<dbReference type="KEGG" id="lck:HN018_17115"/>
<evidence type="ECO:0000313" key="1">
    <source>
        <dbReference type="EMBL" id="QKE91526.1"/>
    </source>
</evidence>
<dbReference type="Proteomes" id="UP000500767">
    <property type="component" value="Chromosome"/>
</dbReference>
<dbReference type="AlphaFoldDB" id="A0A6M8HTC1"/>